<proteinExistence type="inferred from homology"/>
<dbReference type="PANTHER" id="PTHR11845">
    <property type="entry name" value="5'-DEOXYNUCLEOTIDASE HDDC2"/>
    <property type="match status" value="1"/>
</dbReference>
<dbReference type="Pfam" id="PF12917">
    <property type="entry name" value="YfbR-like"/>
    <property type="match status" value="1"/>
</dbReference>
<keyword evidence="1" id="KW-0963">Cytoplasm</keyword>
<evidence type="ECO:0000313" key="5">
    <source>
        <dbReference type="EMBL" id="SDH42424.1"/>
    </source>
</evidence>
<dbReference type="Proteomes" id="UP000198656">
    <property type="component" value="Unassembled WGS sequence"/>
</dbReference>
<keyword evidence="6" id="KW-1185">Reference proteome</keyword>
<reference evidence="6" key="1">
    <citation type="submission" date="2016-10" db="EMBL/GenBank/DDBJ databases">
        <authorList>
            <person name="Varghese N."/>
            <person name="Submissions S."/>
        </authorList>
    </citation>
    <scope>NUCLEOTIDE SEQUENCE [LARGE SCALE GENOMIC DNA]</scope>
    <source>
        <strain evidence="6">DSM 8344</strain>
    </source>
</reference>
<gene>
    <name evidence="5" type="ORF">SAMN05443529_11345</name>
</gene>
<dbReference type="GO" id="GO:0046872">
    <property type="term" value="F:metal ion binding"/>
    <property type="evidence" value="ECO:0007669"/>
    <property type="project" value="UniProtKB-KW"/>
</dbReference>
<dbReference type="InterPro" id="IPR039356">
    <property type="entry name" value="YfbR/HDDC2"/>
</dbReference>
<name>A0A1G8CAD0_9FIRM</name>
<dbReference type="STRING" id="1121419.SAMN05443529_11345"/>
<dbReference type="RefSeq" id="WP_092333649.1">
    <property type="nucleotide sequence ID" value="NZ_FNCP01000013.1"/>
</dbReference>
<dbReference type="GO" id="GO:0002953">
    <property type="term" value="F:5'-deoxynucleotidase activity"/>
    <property type="evidence" value="ECO:0007669"/>
    <property type="project" value="InterPro"/>
</dbReference>
<dbReference type="InterPro" id="IPR022971">
    <property type="entry name" value="YfbR"/>
</dbReference>
<dbReference type="SUPFAM" id="SSF109604">
    <property type="entry name" value="HD-domain/PDEase-like"/>
    <property type="match status" value="1"/>
</dbReference>
<keyword evidence="4" id="KW-0378">Hydrolase</keyword>
<dbReference type="OrthoDB" id="9812744at2"/>
<accession>A0A1G8CAD0</accession>
<protein>
    <submittedName>
        <fullName evidence="5">5'-deoxynucleotidase</fullName>
    </submittedName>
</protein>
<dbReference type="HAMAP" id="MF_01100">
    <property type="entry name" value="5DNU"/>
    <property type="match status" value="1"/>
</dbReference>
<keyword evidence="2" id="KW-0479">Metal-binding</keyword>
<evidence type="ECO:0000256" key="4">
    <source>
        <dbReference type="ARBA" id="ARBA00022801"/>
    </source>
</evidence>
<keyword evidence="3" id="KW-0547">Nucleotide-binding</keyword>
<dbReference type="PANTHER" id="PTHR11845:SF13">
    <property type="entry name" value="5'-DEOXYNUCLEOTIDASE HDDC2"/>
    <property type="match status" value="1"/>
</dbReference>
<evidence type="ECO:0000256" key="2">
    <source>
        <dbReference type="ARBA" id="ARBA00022723"/>
    </source>
</evidence>
<dbReference type="Gene3D" id="1.10.3210.10">
    <property type="entry name" value="Hypothetical protein af1432"/>
    <property type="match status" value="1"/>
</dbReference>
<sequence>MSHFFAYLSRMKLIQRWGLMRNTRTENIQEHSLQVAMIAHNLAIIRNMMFDGNLNPERVMALAMYHEVSEVITGDLATPIKYFNPEIKNAFGKIEEIARMRLFKMIPEEIRAEYKGYFFPHENDEDCWEIVKASDKISAYLKCVEELKSGNEEFLKAKNKIEQELQSIGLSEVRYFLDKFIPSFSLTLDELN</sequence>
<dbReference type="GO" id="GO:0000166">
    <property type="term" value="F:nucleotide binding"/>
    <property type="evidence" value="ECO:0007669"/>
    <property type="project" value="UniProtKB-KW"/>
</dbReference>
<organism evidence="5 6">
    <name type="scientific">Desulfosporosinus hippei DSM 8344</name>
    <dbReference type="NCBI Taxonomy" id="1121419"/>
    <lineage>
        <taxon>Bacteria</taxon>
        <taxon>Bacillati</taxon>
        <taxon>Bacillota</taxon>
        <taxon>Clostridia</taxon>
        <taxon>Eubacteriales</taxon>
        <taxon>Desulfitobacteriaceae</taxon>
        <taxon>Desulfosporosinus</taxon>
    </lineage>
</organism>
<evidence type="ECO:0000256" key="3">
    <source>
        <dbReference type="ARBA" id="ARBA00022741"/>
    </source>
</evidence>
<evidence type="ECO:0000256" key="1">
    <source>
        <dbReference type="ARBA" id="ARBA00022490"/>
    </source>
</evidence>
<dbReference type="GO" id="GO:0005737">
    <property type="term" value="C:cytoplasm"/>
    <property type="evidence" value="ECO:0007669"/>
    <property type="project" value="TreeGrafter"/>
</dbReference>
<evidence type="ECO:0000313" key="6">
    <source>
        <dbReference type="Proteomes" id="UP000198656"/>
    </source>
</evidence>
<dbReference type="NCBIfam" id="NF003009">
    <property type="entry name" value="PRK03826.1"/>
    <property type="match status" value="1"/>
</dbReference>
<dbReference type="EMBL" id="FNCP01000013">
    <property type="protein sequence ID" value="SDH42424.1"/>
    <property type="molecule type" value="Genomic_DNA"/>
</dbReference>
<dbReference type="AlphaFoldDB" id="A0A1G8CAD0"/>